<keyword evidence="1" id="KW-1133">Transmembrane helix</keyword>
<feature type="transmembrane region" description="Helical" evidence="1">
    <location>
        <begin position="21"/>
        <end position="43"/>
    </location>
</feature>
<proteinExistence type="predicted"/>
<keyword evidence="1" id="KW-0472">Membrane</keyword>
<keyword evidence="3" id="KW-1185">Reference proteome</keyword>
<organism evidence="2 3">
    <name type="scientific">Acaryochloris marina (strain MBIC 11017)</name>
    <dbReference type="NCBI Taxonomy" id="329726"/>
    <lineage>
        <taxon>Bacteria</taxon>
        <taxon>Bacillati</taxon>
        <taxon>Cyanobacteriota</taxon>
        <taxon>Cyanophyceae</taxon>
        <taxon>Acaryochloridales</taxon>
        <taxon>Acaryochloridaceae</taxon>
        <taxon>Acaryochloris</taxon>
    </lineage>
</organism>
<protein>
    <submittedName>
        <fullName evidence="2">Uncharacterized protein</fullName>
    </submittedName>
</protein>
<keyword evidence="1" id="KW-0812">Transmembrane</keyword>
<dbReference type="RefSeq" id="WP_012168198.1">
    <property type="nucleotide sequence ID" value="NC_009931.1"/>
</dbReference>
<keyword evidence="2" id="KW-0614">Plasmid</keyword>
<dbReference type="Proteomes" id="UP000000268">
    <property type="component" value="Plasmid pREB6"/>
</dbReference>
<evidence type="ECO:0000313" key="3">
    <source>
        <dbReference type="Proteomes" id="UP000000268"/>
    </source>
</evidence>
<gene>
    <name evidence="2" type="ordered locus">AM1_F0135</name>
</gene>
<evidence type="ECO:0000313" key="2">
    <source>
        <dbReference type="EMBL" id="ABW33049.1"/>
    </source>
</evidence>
<geneLocation type="plasmid" evidence="2 3">
    <name>pREB6</name>
</geneLocation>
<reference evidence="2 3" key="1">
    <citation type="journal article" date="2008" name="Proc. Natl. Acad. Sci. U.S.A.">
        <title>Niche adaptation and genome expansion in the chlorophyll d-producing cyanobacterium Acaryochloris marina.</title>
        <authorList>
            <person name="Swingley W.D."/>
            <person name="Chen M."/>
            <person name="Cheung P.C."/>
            <person name="Conrad A.L."/>
            <person name="Dejesa L.C."/>
            <person name="Hao J."/>
            <person name="Honchak B.M."/>
            <person name="Karbach L.E."/>
            <person name="Kurdoglu A."/>
            <person name="Lahiri S."/>
            <person name="Mastrian S.D."/>
            <person name="Miyashita H."/>
            <person name="Page L."/>
            <person name="Ramakrishna P."/>
            <person name="Satoh S."/>
            <person name="Sattley W.M."/>
            <person name="Shimada Y."/>
            <person name="Taylor H.L."/>
            <person name="Tomo T."/>
            <person name="Tsuchiya T."/>
            <person name="Wang Z.T."/>
            <person name="Raymond J."/>
            <person name="Mimuro M."/>
            <person name="Blankenship R.E."/>
            <person name="Touchman J.W."/>
        </authorList>
    </citation>
    <scope>NUCLEOTIDE SEQUENCE [LARGE SCALE GENOMIC DNA]</scope>
    <source>
        <strain evidence="3">MBIC 11017</strain>
        <plasmid evidence="3">Plasmid pREB6</plasmid>
    </source>
</reference>
<name>A8ZPS8_ACAM1</name>
<evidence type="ECO:0000256" key="1">
    <source>
        <dbReference type="SAM" id="Phobius"/>
    </source>
</evidence>
<sequence>MQPLSHPIGRRLSFNLSIKTILAVIFGLGLGLPIGYFAILSFLQPTSPSTGQNAIENAGVELGKGVRPLTP</sequence>
<dbReference type="EMBL" id="CP000843">
    <property type="protein sequence ID" value="ABW33049.1"/>
    <property type="molecule type" value="Genomic_DNA"/>
</dbReference>
<accession>A8ZPS8</accession>
<dbReference type="HOGENOM" id="CLU_2730644_0_0_3"/>
<dbReference type="KEGG" id="amr:AM1_F0135"/>
<dbReference type="AlphaFoldDB" id="A8ZPS8"/>